<evidence type="ECO:0000313" key="2">
    <source>
        <dbReference type="EMBL" id="MEI5689152.1"/>
    </source>
</evidence>
<reference evidence="2 3" key="1">
    <citation type="journal article" date="2013" name="Int. J. Syst. Evol. Microbiol.">
        <title>Sphingomonas kyungheensis sp. nov., a bacterium with ginsenoside-converting activity isolated from soil of a ginseng field.</title>
        <authorList>
            <person name="Son H.M."/>
            <person name="Yang J.E."/>
            <person name="Park Y."/>
            <person name="Han C.K."/>
            <person name="Kim S.G."/>
            <person name="Kook M."/>
            <person name="Yi T.H."/>
        </authorList>
    </citation>
    <scope>NUCLEOTIDE SEQUENCE [LARGE SCALE GENOMIC DNA]</scope>
    <source>
        <strain evidence="2 3">LMG 26582</strain>
    </source>
</reference>
<protein>
    <submittedName>
        <fullName evidence="2">Uncharacterized protein</fullName>
    </submittedName>
</protein>
<accession>A0ABU8H882</accession>
<keyword evidence="3" id="KW-1185">Reference proteome</keyword>
<feature type="signal peptide" evidence="1">
    <location>
        <begin position="1"/>
        <end position="18"/>
    </location>
</feature>
<dbReference type="EMBL" id="JBBBDM010000023">
    <property type="protein sequence ID" value="MEI5689152.1"/>
    <property type="molecule type" value="Genomic_DNA"/>
</dbReference>
<feature type="chain" id="PRO_5045884489" evidence="1">
    <location>
        <begin position="19"/>
        <end position="153"/>
    </location>
</feature>
<keyword evidence="1" id="KW-0732">Signal</keyword>
<dbReference type="RefSeq" id="WP_271299865.1">
    <property type="nucleotide sequence ID" value="NZ_JBBBDM010000023.1"/>
</dbReference>
<sequence length="153" mass="16373">MIASVVGLMMTAASPSSAEPTVVCEIGSIALRELPSISHNKGFDAYYVAPDPSHPDLLTICPGLKDKIPKSYLIADDDARSRAAVHAPISGQHIREAFIYSVGVPQISSDVKSAVVHLAYSCTGLCGGELEARYIRTSKGWQREGEIRMLSVS</sequence>
<proteinExistence type="predicted"/>
<dbReference type="Proteomes" id="UP001367771">
    <property type="component" value="Unassembled WGS sequence"/>
</dbReference>
<organism evidence="2 3">
    <name type="scientific">Sphingomonas kyungheensis</name>
    <dbReference type="NCBI Taxonomy" id="1069987"/>
    <lineage>
        <taxon>Bacteria</taxon>
        <taxon>Pseudomonadati</taxon>
        <taxon>Pseudomonadota</taxon>
        <taxon>Alphaproteobacteria</taxon>
        <taxon>Sphingomonadales</taxon>
        <taxon>Sphingomonadaceae</taxon>
        <taxon>Sphingomonas</taxon>
    </lineage>
</organism>
<name>A0ABU8H882_9SPHN</name>
<comment type="caution">
    <text evidence="2">The sequence shown here is derived from an EMBL/GenBank/DDBJ whole genome shotgun (WGS) entry which is preliminary data.</text>
</comment>
<gene>
    <name evidence="2" type="ORF">V8201_18830</name>
</gene>
<evidence type="ECO:0000256" key="1">
    <source>
        <dbReference type="SAM" id="SignalP"/>
    </source>
</evidence>
<evidence type="ECO:0000313" key="3">
    <source>
        <dbReference type="Proteomes" id="UP001367771"/>
    </source>
</evidence>